<dbReference type="CDD" id="cd00592">
    <property type="entry name" value="HTH_MerR-like"/>
    <property type="match status" value="1"/>
</dbReference>
<dbReference type="PANTHER" id="PTHR30204">
    <property type="entry name" value="REDOX-CYCLING DRUG-SENSING TRANSCRIPTIONAL ACTIVATOR SOXR"/>
    <property type="match status" value="1"/>
</dbReference>
<dbReference type="SUPFAM" id="SSF46955">
    <property type="entry name" value="Putative DNA-binding domain"/>
    <property type="match status" value="1"/>
</dbReference>
<evidence type="ECO:0000256" key="1">
    <source>
        <dbReference type="ARBA" id="ARBA00023125"/>
    </source>
</evidence>
<dbReference type="InterPro" id="IPR047057">
    <property type="entry name" value="MerR_fam"/>
</dbReference>
<accession>A0ABS7NYM6</accession>
<dbReference type="SMART" id="SM00422">
    <property type="entry name" value="HTH_MERR"/>
    <property type="match status" value="1"/>
</dbReference>
<comment type="caution">
    <text evidence="3">The sequence shown here is derived from an EMBL/GenBank/DDBJ whole genome shotgun (WGS) entry which is preliminary data.</text>
</comment>
<proteinExistence type="predicted"/>
<evidence type="ECO:0000313" key="4">
    <source>
        <dbReference type="Proteomes" id="UP000825228"/>
    </source>
</evidence>
<evidence type="ECO:0000313" key="3">
    <source>
        <dbReference type="EMBL" id="MBY6365247.1"/>
    </source>
</evidence>
<organism evidence="3 4">
    <name type="scientific">Rhodococcoides corynebacterioides</name>
    <dbReference type="NCBI Taxonomy" id="53972"/>
    <lineage>
        <taxon>Bacteria</taxon>
        <taxon>Bacillati</taxon>
        <taxon>Actinomycetota</taxon>
        <taxon>Actinomycetes</taxon>
        <taxon>Mycobacteriales</taxon>
        <taxon>Nocardiaceae</taxon>
        <taxon>Rhodococcoides</taxon>
    </lineage>
</organism>
<dbReference type="PROSITE" id="PS00552">
    <property type="entry name" value="HTH_MERR_1"/>
    <property type="match status" value="1"/>
</dbReference>
<sequence>MSEHMQIGEVARRIELSVRTVRHWDEVGLVTPSARSSGGFRLYTDDDVARLLLVRRMKPLEFTLAEMAEVLAASDTLTAGTGDLEAAAAVITAFRERADERCETLRKRLAYAEEFTELLARLESPSA</sequence>
<dbReference type="PROSITE" id="PS50937">
    <property type="entry name" value="HTH_MERR_2"/>
    <property type="match status" value="1"/>
</dbReference>
<dbReference type="Pfam" id="PF13411">
    <property type="entry name" value="MerR_1"/>
    <property type="match status" value="1"/>
</dbReference>
<dbReference type="Proteomes" id="UP000825228">
    <property type="component" value="Unassembled WGS sequence"/>
</dbReference>
<feature type="domain" description="HTH merR-type" evidence="2">
    <location>
        <begin position="4"/>
        <end position="73"/>
    </location>
</feature>
<keyword evidence="1" id="KW-0238">DNA-binding</keyword>
<protein>
    <submittedName>
        <fullName evidence="3">MerR family transcriptional regulator</fullName>
    </submittedName>
</protein>
<gene>
    <name evidence="3" type="ORF">HQ603_00620</name>
</gene>
<name>A0ABS7NYM6_9NOCA</name>
<dbReference type="Gene3D" id="1.10.1660.10">
    <property type="match status" value="1"/>
</dbReference>
<evidence type="ECO:0000259" key="2">
    <source>
        <dbReference type="PROSITE" id="PS50937"/>
    </source>
</evidence>
<dbReference type="InterPro" id="IPR009061">
    <property type="entry name" value="DNA-bd_dom_put_sf"/>
</dbReference>
<dbReference type="PANTHER" id="PTHR30204:SF93">
    <property type="entry name" value="HTH MERR-TYPE DOMAIN-CONTAINING PROTEIN"/>
    <property type="match status" value="1"/>
</dbReference>
<dbReference type="EMBL" id="JABUBU010000001">
    <property type="protein sequence ID" value="MBY6365247.1"/>
    <property type="molecule type" value="Genomic_DNA"/>
</dbReference>
<dbReference type="InterPro" id="IPR000551">
    <property type="entry name" value="MerR-type_HTH_dom"/>
</dbReference>
<dbReference type="RefSeq" id="WP_222682472.1">
    <property type="nucleotide sequence ID" value="NZ_JABUBT010000002.1"/>
</dbReference>
<reference evidence="3 4" key="1">
    <citation type="submission" date="2020-06" db="EMBL/GenBank/DDBJ databases">
        <title>Taxonomy, biology and ecology of Rhodococcus bacteria occurring in California pistachio and other woody hosts as revealed by genome sequence analyses.</title>
        <authorList>
            <person name="Gai Y."/>
            <person name="Riely B."/>
        </authorList>
    </citation>
    <scope>NUCLEOTIDE SEQUENCE [LARGE SCALE GENOMIC DNA]</scope>
    <source>
        <strain evidence="3 4">BP-281</strain>
    </source>
</reference>
<keyword evidence="4" id="KW-1185">Reference proteome</keyword>